<evidence type="ECO:0008006" key="4">
    <source>
        <dbReference type="Google" id="ProtNLM"/>
    </source>
</evidence>
<dbReference type="HOGENOM" id="CLU_166990_2_0_1"/>
<evidence type="ECO:0000256" key="1">
    <source>
        <dbReference type="SAM" id="Phobius"/>
    </source>
</evidence>
<accession>A0A0C9U4U2</accession>
<sequence length="78" mass="8799">MASIVSPFSRTYRYLQYLAHEQPVIFFSCAMGLTGPVLALTVPSIRKKYFGYIPADPVPTTYPLPKRPRGQVTGYEDE</sequence>
<reference evidence="3" key="2">
    <citation type="submission" date="2015-01" db="EMBL/GenBank/DDBJ databases">
        <title>Evolutionary Origins and Diversification of the Mycorrhizal Mutualists.</title>
        <authorList>
            <consortium name="DOE Joint Genome Institute"/>
            <consortium name="Mycorrhizal Genomics Consortium"/>
            <person name="Kohler A."/>
            <person name="Kuo A."/>
            <person name="Nagy L.G."/>
            <person name="Floudas D."/>
            <person name="Copeland A."/>
            <person name="Barry K.W."/>
            <person name="Cichocki N."/>
            <person name="Veneault-Fourrey C."/>
            <person name="LaButti K."/>
            <person name="Lindquist E.A."/>
            <person name="Lipzen A."/>
            <person name="Lundell T."/>
            <person name="Morin E."/>
            <person name="Murat C."/>
            <person name="Riley R."/>
            <person name="Ohm R."/>
            <person name="Sun H."/>
            <person name="Tunlid A."/>
            <person name="Henrissat B."/>
            <person name="Grigoriev I.V."/>
            <person name="Hibbett D.S."/>
            <person name="Martin F."/>
        </authorList>
    </citation>
    <scope>NUCLEOTIDE SEQUENCE [LARGE SCALE GENOMIC DNA]</scope>
    <source>
        <strain evidence="3">ATCC 200175</strain>
    </source>
</reference>
<gene>
    <name evidence="2" type="ORF">PAXINDRAFT_135117</name>
</gene>
<dbReference type="InterPro" id="IPR039961">
    <property type="entry name" value="Nuo9.5"/>
</dbReference>
<evidence type="ECO:0000313" key="3">
    <source>
        <dbReference type="Proteomes" id="UP000053647"/>
    </source>
</evidence>
<evidence type="ECO:0000313" key="2">
    <source>
        <dbReference type="EMBL" id="KIJ14472.1"/>
    </source>
</evidence>
<dbReference type="OrthoDB" id="2093409at2759"/>
<reference evidence="2 3" key="1">
    <citation type="submission" date="2014-06" db="EMBL/GenBank/DDBJ databases">
        <authorList>
            <consortium name="DOE Joint Genome Institute"/>
            <person name="Kuo A."/>
            <person name="Kohler A."/>
            <person name="Nagy L.G."/>
            <person name="Floudas D."/>
            <person name="Copeland A."/>
            <person name="Barry K.W."/>
            <person name="Cichocki N."/>
            <person name="Veneault-Fourrey C."/>
            <person name="LaButti K."/>
            <person name="Lindquist E.A."/>
            <person name="Lipzen A."/>
            <person name="Lundell T."/>
            <person name="Morin E."/>
            <person name="Murat C."/>
            <person name="Sun H."/>
            <person name="Tunlid A."/>
            <person name="Henrissat B."/>
            <person name="Grigoriev I.V."/>
            <person name="Hibbett D.S."/>
            <person name="Martin F."/>
            <person name="Nordberg H.P."/>
            <person name="Cantor M.N."/>
            <person name="Hua S.X."/>
        </authorList>
    </citation>
    <scope>NUCLEOTIDE SEQUENCE [LARGE SCALE GENOMIC DNA]</scope>
    <source>
        <strain evidence="2 3">ATCC 200175</strain>
    </source>
</reference>
<proteinExistence type="predicted"/>
<dbReference type="Proteomes" id="UP000053647">
    <property type="component" value="Unassembled WGS sequence"/>
</dbReference>
<keyword evidence="1" id="KW-0812">Transmembrane</keyword>
<dbReference type="PANTHER" id="PTHR38488">
    <property type="entry name" value="OXIDOREDUCTASE 9.5 KDA SUBUNIT, PUTATIVE (AFU_ORTHOLOGUE AFUA_5G08980)-RELATED"/>
    <property type="match status" value="1"/>
</dbReference>
<protein>
    <recommendedName>
        <fullName evidence="4">NADH-ubiquinone oxidoreductase 9.5 kDa subunit</fullName>
    </recommendedName>
</protein>
<dbReference type="CDD" id="cd22903">
    <property type="entry name" value="NI9M"/>
    <property type="match status" value="1"/>
</dbReference>
<keyword evidence="3" id="KW-1185">Reference proteome</keyword>
<keyword evidence="1" id="KW-1133">Transmembrane helix</keyword>
<feature type="transmembrane region" description="Helical" evidence="1">
    <location>
        <begin position="24"/>
        <end position="42"/>
    </location>
</feature>
<keyword evidence="1" id="KW-0472">Membrane</keyword>
<dbReference type="PANTHER" id="PTHR38488:SF1">
    <property type="entry name" value="OXIDOREDUCTASE 9.5 KDA SUBUNIT, PUTATIVE (AFU_ORTHOLOGUE AFUA_5G08980)-RELATED"/>
    <property type="match status" value="1"/>
</dbReference>
<dbReference type="AlphaFoldDB" id="A0A0C9U4U2"/>
<dbReference type="EMBL" id="KN819343">
    <property type="protein sequence ID" value="KIJ14472.1"/>
    <property type="molecule type" value="Genomic_DNA"/>
</dbReference>
<name>A0A0C9U4U2_PAXIN</name>
<organism evidence="2 3">
    <name type="scientific">Paxillus involutus ATCC 200175</name>
    <dbReference type="NCBI Taxonomy" id="664439"/>
    <lineage>
        <taxon>Eukaryota</taxon>
        <taxon>Fungi</taxon>
        <taxon>Dikarya</taxon>
        <taxon>Basidiomycota</taxon>
        <taxon>Agaricomycotina</taxon>
        <taxon>Agaricomycetes</taxon>
        <taxon>Agaricomycetidae</taxon>
        <taxon>Boletales</taxon>
        <taxon>Paxilineae</taxon>
        <taxon>Paxillaceae</taxon>
        <taxon>Paxillus</taxon>
    </lineage>
</organism>